<dbReference type="GO" id="GO:0003723">
    <property type="term" value="F:RNA binding"/>
    <property type="evidence" value="ECO:0007669"/>
    <property type="project" value="InterPro"/>
</dbReference>
<dbReference type="InterPro" id="IPR056625">
    <property type="entry name" value="SH3_CYT4"/>
</dbReference>
<dbReference type="PANTHER" id="PTHR23355">
    <property type="entry name" value="RIBONUCLEASE"/>
    <property type="match status" value="1"/>
</dbReference>
<feature type="domain" description="RNB" evidence="1">
    <location>
        <begin position="455"/>
        <end position="814"/>
    </location>
</feature>
<dbReference type="InterPro" id="IPR012340">
    <property type="entry name" value="NA-bd_OB-fold"/>
</dbReference>
<reference evidence="4" key="2">
    <citation type="submission" date="2020-04" db="EMBL/GenBank/DDBJ databases">
        <authorList>
            <consortium name="NCBI Genome Project"/>
        </authorList>
    </citation>
    <scope>NUCLEOTIDE SEQUENCE</scope>
    <source>
        <strain evidence="4">CBS 781.70</strain>
    </source>
</reference>
<protein>
    <submittedName>
        <fullName evidence="2 4">RNB-domain-containing protein</fullName>
    </submittedName>
</protein>
<reference evidence="4" key="3">
    <citation type="submission" date="2025-04" db="UniProtKB">
        <authorList>
            <consortium name="RefSeq"/>
        </authorList>
    </citation>
    <scope>IDENTIFICATION</scope>
    <source>
        <strain evidence="4">CBS 781.70</strain>
    </source>
</reference>
<dbReference type="Proteomes" id="UP000504638">
    <property type="component" value="Unplaced"/>
</dbReference>
<sequence length="953" mass="107792">MPPFEGPDPENFPSAFRRDQRGDEMIMVADRSGDSQTLSDDLALQPGDLVELITDHIGRLTTTAVFTRKIGPHIFQFLTIRGSWFHTRSSAAVFSIPSFFSPEEMDQVLPYLPANESALKEARNSMFIHDWSVPREASAPLLRRMRTFENEVEDLTRCWGRALFDAHSSVAHDTDNKYMTLKEMATEIFPKEVEHSPALMFALERTLLRQTERFELDGNSHRSSHTFLVRSRSILDAYNFVVRRVRSDREDMIYLVSSREELGKMGGRALYLLKGPDSYSTRFLPKFAEKIRQLVSTSRESRSQFLSHACIGPYIPSDTDKVPARGDTPLQETYSATFSELENNIINFLEFSSVRDQFASDTAATSALAHILRLTLCYENQSSDIEARDFNYGGAYKLLQEIGVLTPFENRNKYMPSLGIPGYHGQKDSEDIEDLARTLGQTKSWDLKDDMSDLRVDWKDMSVYCIDSADAEELDDGISLERVSGNEEQFWIHVHVANPTSHLHPDFQISKMARHLLGTIYFPEGSCPMLPKDVSQEYFSLERDRPVLTFSIKLDLNGEVLDRKIQPGTVRNVVCITPDQVNAALGKAQSIPKFSLTVGGTFPRKSDSSPEVQLSKSQIEDLETLSLLAEYRAKIRQNSGALLFGQQGSVTVRVAEDSSHRGLQYRPPSRDRARFIQGDPIISLEATPSQPAFAEISAGQRLVMEFMTLACETAAFWTQSRGVPSVYRRTVFQGNRTDPVRYFKEKVLPQLSGGGVADPEVLTNYRDLVGGSLYSTEPGPHYLVAVDAYSRATSPLRRYLDMVVHWQIESELRREAGGHDQGSWAYPFSAAALEKLAVEAEWRERARNKAIQFSNDFWISMLFYRAFYHQEAALPKTFTVVVKEVSPVHQDASVVPLDFPIPFLLSADEGVRLEVGDLWEAAITFVDTYDRSPRGRLRMKGIRKVGHTDTLYL</sequence>
<proteinExistence type="predicted"/>
<dbReference type="SMART" id="SM00955">
    <property type="entry name" value="RNB"/>
    <property type="match status" value="1"/>
</dbReference>
<dbReference type="GO" id="GO:0000932">
    <property type="term" value="C:P-body"/>
    <property type="evidence" value="ECO:0007669"/>
    <property type="project" value="TreeGrafter"/>
</dbReference>
<evidence type="ECO:0000259" key="1">
    <source>
        <dbReference type="SMART" id="SM00955"/>
    </source>
</evidence>
<dbReference type="InterPro" id="IPR056624">
    <property type="entry name" value="WH_CYT4"/>
</dbReference>
<dbReference type="OrthoDB" id="2285229at2759"/>
<dbReference type="Pfam" id="PF00773">
    <property type="entry name" value="RNB"/>
    <property type="match status" value="1"/>
</dbReference>
<dbReference type="InterPro" id="IPR050180">
    <property type="entry name" value="RNR_Ribonuclease"/>
</dbReference>
<dbReference type="GO" id="GO:0000175">
    <property type="term" value="F:3'-5'-RNA exonuclease activity"/>
    <property type="evidence" value="ECO:0007669"/>
    <property type="project" value="TreeGrafter"/>
</dbReference>
<gene>
    <name evidence="2 4" type="ORF">P152DRAFT_470226</name>
</gene>
<evidence type="ECO:0000313" key="4">
    <source>
        <dbReference type="RefSeq" id="XP_033537814.1"/>
    </source>
</evidence>
<reference evidence="2 4" key="1">
    <citation type="submission" date="2020-01" db="EMBL/GenBank/DDBJ databases">
        <authorList>
            <consortium name="DOE Joint Genome Institute"/>
            <person name="Haridas S."/>
            <person name="Albert R."/>
            <person name="Binder M."/>
            <person name="Bloem J."/>
            <person name="Labutti K."/>
            <person name="Salamov A."/>
            <person name="Andreopoulos B."/>
            <person name="Baker S.E."/>
            <person name="Barry K."/>
            <person name="Bills G."/>
            <person name="Bluhm B.H."/>
            <person name="Cannon C."/>
            <person name="Castanera R."/>
            <person name="Culley D.E."/>
            <person name="Daum C."/>
            <person name="Ezra D."/>
            <person name="Gonzalez J.B."/>
            <person name="Henrissat B."/>
            <person name="Kuo A."/>
            <person name="Liang C."/>
            <person name="Lipzen A."/>
            <person name="Lutzoni F."/>
            <person name="Magnuson J."/>
            <person name="Mondo S."/>
            <person name="Nolan M."/>
            <person name="Ohm R."/>
            <person name="Pangilinan J."/>
            <person name="Park H.-J."/>
            <person name="Ramirez L."/>
            <person name="Alfaro M."/>
            <person name="Sun H."/>
            <person name="Tritt A."/>
            <person name="Yoshinaga Y."/>
            <person name="Zwiers L.-H."/>
            <person name="Turgeon B.G."/>
            <person name="Goodwin S.B."/>
            <person name="Spatafora J.W."/>
            <person name="Crous P.W."/>
            <person name="Grigoriev I.V."/>
        </authorList>
    </citation>
    <scope>NUCLEOTIDE SEQUENCE</scope>
    <source>
        <strain evidence="2 4">CBS 781.70</strain>
    </source>
</reference>
<dbReference type="InterPro" id="IPR001900">
    <property type="entry name" value="RNase_II/R"/>
</dbReference>
<dbReference type="GO" id="GO:0006402">
    <property type="term" value="P:mRNA catabolic process"/>
    <property type="evidence" value="ECO:0007669"/>
    <property type="project" value="TreeGrafter"/>
</dbReference>
<organism evidence="2">
    <name type="scientific">Eremomyces bilateralis CBS 781.70</name>
    <dbReference type="NCBI Taxonomy" id="1392243"/>
    <lineage>
        <taxon>Eukaryota</taxon>
        <taxon>Fungi</taxon>
        <taxon>Dikarya</taxon>
        <taxon>Ascomycota</taxon>
        <taxon>Pezizomycotina</taxon>
        <taxon>Dothideomycetes</taxon>
        <taxon>Dothideomycetes incertae sedis</taxon>
        <taxon>Eremomycetales</taxon>
        <taxon>Eremomycetaceae</taxon>
        <taxon>Eremomyces</taxon>
    </lineage>
</organism>
<dbReference type="RefSeq" id="XP_033537814.1">
    <property type="nucleotide sequence ID" value="XM_033680954.1"/>
</dbReference>
<dbReference type="PANTHER" id="PTHR23355:SF65">
    <property type="entry name" value="EXORIBONUCLEASE CYT-4, PUTATIVE (AFU_ORTHOLOGUE AFUA_7G01550)-RELATED"/>
    <property type="match status" value="1"/>
</dbReference>
<dbReference type="GeneID" id="54421524"/>
<dbReference type="Pfam" id="PF23216">
    <property type="entry name" value="WHD_CYT4"/>
    <property type="match status" value="1"/>
</dbReference>
<evidence type="ECO:0000313" key="3">
    <source>
        <dbReference type="Proteomes" id="UP000504638"/>
    </source>
</evidence>
<evidence type="ECO:0000313" key="2">
    <source>
        <dbReference type="EMBL" id="KAF1816183.1"/>
    </source>
</evidence>
<dbReference type="SUPFAM" id="SSF50249">
    <property type="entry name" value="Nucleic acid-binding proteins"/>
    <property type="match status" value="1"/>
</dbReference>
<dbReference type="Pfam" id="PF23214">
    <property type="entry name" value="SH3_CYT4"/>
    <property type="match status" value="1"/>
</dbReference>
<dbReference type="AlphaFoldDB" id="A0A6G1GDR3"/>
<keyword evidence="3" id="KW-1185">Reference proteome</keyword>
<accession>A0A6G1GDR3</accession>
<name>A0A6G1GDR3_9PEZI</name>
<dbReference type="EMBL" id="ML975150">
    <property type="protein sequence ID" value="KAF1816183.1"/>
    <property type="molecule type" value="Genomic_DNA"/>
</dbReference>